<dbReference type="InterPro" id="IPR004332">
    <property type="entry name" value="Transposase_MuDR"/>
</dbReference>
<protein>
    <recommendedName>
        <fullName evidence="1">Transposase MuDR plant domain-containing protein</fullName>
    </recommendedName>
</protein>
<accession>A0A444Y1F5</accession>
<feature type="domain" description="Transposase MuDR plant" evidence="1">
    <location>
        <begin position="261"/>
        <end position="321"/>
    </location>
</feature>
<name>A0A444Y1F5_ARAHY</name>
<comment type="caution">
    <text evidence="2">The sequence shown here is derived from an EMBL/GenBank/DDBJ whole genome shotgun (WGS) entry which is preliminary data.</text>
</comment>
<evidence type="ECO:0000313" key="3">
    <source>
        <dbReference type="Proteomes" id="UP000289738"/>
    </source>
</evidence>
<reference evidence="2 3" key="1">
    <citation type="submission" date="2019-01" db="EMBL/GenBank/DDBJ databases">
        <title>Sequencing of cultivated peanut Arachis hypogaea provides insights into genome evolution and oil improvement.</title>
        <authorList>
            <person name="Chen X."/>
        </authorList>
    </citation>
    <scope>NUCLEOTIDE SEQUENCE [LARGE SCALE GENOMIC DNA]</scope>
    <source>
        <strain evidence="3">cv. Fuhuasheng</strain>
        <tissue evidence="2">Leaves</tissue>
    </source>
</reference>
<sequence>MPSENVYLIVYPNREISHTSEGITFVCDDLLWIIIPLQTSLQELKNLILMNTGMVGKKKITKIAYRMPIAVAKSFAYQKMQIKSDQHILMMFSYHRSIGSIYSLELCVNVQDVCGSSSNSNNVEQVRNFGSEDFMPFQKIRRARSPTFNAFVTPERNIENRHARPSPSNCVASPEGITDGLVATSDEDDIQDDSGEEAEVVPEIQPLYRKRIFQFVLNQLVWWGGAVSNSTPCHYLSLNHVVMNSTTAEDRPSNYALSGEMELEIGLKFLNRETAMLAIKNYNICRSAKYKVVESDQTRYVCRCKQFGYQCCWTVQVGKTKSSRFWVILKYEGPHNFLSSSMSQDYAQLDSNVIC</sequence>
<dbReference type="EMBL" id="SDMP01000018">
    <property type="protein sequence ID" value="RYQ95739.1"/>
    <property type="molecule type" value="Genomic_DNA"/>
</dbReference>
<proteinExistence type="predicted"/>
<dbReference type="AlphaFoldDB" id="A0A444Y1F5"/>
<keyword evidence="3" id="KW-1185">Reference proteome</keyword>
<evidence type="ECO:0000313" key="2">
    <source>
        <dbReference type="EMBL" id="RYQ95739.1"/>
    </source>
</evidence>
<evidence type="ECO:0000259" key="1">
    <source>
        <dbReference type="Pfam" id="PF03108"/>
    </source>
</evidence>
<dbReference type="Proteomes" id="UP000289738">
    <property type="component" value="Chromosome B08"/>
</dbReference>
<gene>
    <name evidence="2" type="ORF">Ahy_B08g091083</name>
</gene>
<organism evidence="2 3">
    <name type="scientific">Arachis hypogaea</name>
    <name type="common">Peanut</name>
    <dbReference type="NCBI Taxonomy" id="3818"/>
    <lineage>
        <taxon>Eukaryota</taxon>
        <taxon>Viridiplantae</taxon>
        <taxon>Streptophyta</taxon>
        <taxon>Embryophyta</taxon>
        <taxon>Tracheophyta</taxon>
        <taxon>Spermatophyta</taxon>
        <taxon>Magnoliopsida</taxon>
        <taxon>eudicotyledons</taxon>
        <taxon>Gunneridae</taxon>
        <taxon>Pentapetalae</taxon>
        <taxon>rosids</taxon>
        <taxon>fabids</taxon>
        <taxon>Fabales</taxon>
        <taxon>Fabaceae</taxon>
        <taxon>Papilionoideae</taxon>
        <taxon>50 kb inversion clade</taxon>
        <taxon>dalbergioids sensu lato</taxon>
        <taxon>Dalbergieae</taxon>
        <taxon>Pterocarpus clade</taxon>
        <taxon>Arachis</taxon>
    </lineage>
</organism>
<dbReference type="Pfam" id="PF03108">
    <property type="entry name" value="DBD_Tnp_Mut"/>
    <property type="match status" value="1"/>
</dbReference>